<name>A0ACC6V1R2_9CREN</name>
<sequence length="151" mass="17184">MSWRLVENVERDIEKAEEQSALYGGVTFKAGNVVEIRTGVIVAARFADKLRRAAFAAFKNIPQEEVLRAVAELNKQIYDKLIRMGIGKLDIIRVSVEARVEDNRLVFGEPNIEWFVPSSKLAELEGQLNSCRSTLEDLRRRLEELLKALEP</sequence>
<comment type="caution">
    <text evidence="1">The sequence shown here is derived from an EMBL/GenBank/DDBJ whole genome shotgun (WGS) entry which is preliminary data.</text>
</comment>
<dbReference type="Proteomes" id="UP000033636">
    <property type="component" value="Unassembled WGS sequence"/>
</dbReference>
<keyword evidence="1" id="KW-0238">DNA-binding</keyword>
<evidence type="ECO:0000313" key="1">
    <source>
        <dbReference type="EMBL" id="MFB6490867.1"/>
    </source>
</evidence>
<evidence type="ECO:0000313" key="2">
    <source>
        <dbReference type="Proteomes" id="UP000033636"/>
    </source>
</evidence>
<organism evidence="1 2">
    <name type="scientific">Thermoproteus sp. AZ2</name>
    <dbReference type="NCBI Taxonomy" id="1609232"/>
    <lineage>
        <taxon>Archaea</taxon>
        <taxon>Thermoproteota</taxon>
        <taxon>Thermoprotei</taxon>
        <taxon>Thermoproteales</taxon>
        <taxon>Thermoproteaceae</taxon>
        <taxon>Thermoproteus</taxon>
    </lineage>
</organism>
<accession>A0ACC6V1R2</accession>
<gene>
    <name evidence="1" type="ORF">TU35_006440</name>
</gene>
<proteinExistence type="predicted"/>
<reference evidence="1" key="1">
    <citation type="submission" date="2024-07" db="EMBL/GenBank/DDBJ databases">
        <title>Metagenome and Metagenome-Assembled Genomes of Archaea from a hot spring from the geothermal field of Los Azufres, Mexico.</title>
        <authorList>
            <person name="Marin-Paredes R."/>
            <person name="Martinez-Romero E."/>
            <person name="Servin-Garciduenas L.E."/>
        </authorList>
    </citation>
    <scope>NUCLEOTIDE SEQUENCE</scope>
</reference>
<protein>
    <submittedName>
        <fullName evidence="1">Single- stranded DNA-binding family protein</fullName>
    </submittedName>
</protein>
<dbReference type="EMBL" id="JZWT02000015">
    <property type="protein sequence ID" value="MFB6490867.1"/>
    <property type="molecule type" value="Genomic_DNA"/>
</dbReference>